<keyword evidence="3" id="KW-1185">Reference proteome</keyword>
<dbReference type="KEGG" id="fac:FACI_IFERC01G0191"/>
<dbReference type="Proteomes" id="UP000014660">
    <property type="component" value="Chromosome"/>
</dbReference>
<protein>
    <submittedName>
        <fullName evidence="2">N-methylhydantoinase</fullName>
    </submittedName>
</protein>
<dbReference type="GeneID" id="16024336"/>
<dbReference type="Pfam" id="PF19278">
    <property type="entry name" value="Hydant_A_C"/>
    <property type="match status" value="1"/>
</dbReference>
<dbReference type="HOGENOM" id="CLU_2695570_0_0_2"/>
<evidence type="ECO:0000259" key="1">
    <source>
        <dbReference type="Pfam" id="PF19278"/>
    </source>
</evidence>
<reference evidence="2 3" key="1">
    <citation type="journal article" date="2007" name="Proc. Natl. Acad. Sci. U.S.A.">
        <title>Genome dynamics in a natural archaeal population.</title>
        <authorList>
            <person name="Allen E.E."/>
            <person name="Tyson G.W."/>
            <person name="Whitaker R.J."/>
            <person name="Detter J.C."/>
            <person name="Richardson P.M."/>
            <person name="Banfield J.F."/>
        </authorList>
    </citation>
    <scope>NUCLEOTIDE SEQUENCE [LARGE SCALE GENOMIC DNA]</scope>
    <source>
        <strain evidence="3">fer1</strain>
    </source>
</reference>
<proteinExistence type="predicted"/>
<dbReference type="EMBL" id="CP004145">
    <property type="protein sequence ID" value="AGO60171.1"/>
    <property type="molecule type" value="Genomic_DNA"/>
</dbReference>
<gene>
    <name evidence="2" type="ORF">FACI_IFERC00001G0191</name>
</gene>
<dbReference type="AlphaFoldDB" id="S0AMD5"/>
<evidence type="ECO:0000313" key="3">
    <source>
        <dbReference type="Proteomes" id="UP000014660"/>
    </source>
</evidence>
<name>S0AMD5_FERAC</name>
<dbReference type="InterPro" id="IPR049517">
    <property type="entry name" value="ACX-like_C"/>
</dbReference>
<sequence length="73" mass="8411">MHSVKNKELAPQKRNVYINGKWENVEVYQRNSLPVKKEIKGPSVIEEDGSSTFVPPGWTIFRGENDELRAVRL</sequence>
<feature type="domain" description="Acetophenone carboxylase-like C-terminal" evidence="1">
    <location>
        <begin position="12"/>
        <end position="60"/>
    </location>
</feature>
<accession>S0AMD5</accession>
<organism evidence="2 3">
    <name type="scientific">Ferroplasma acidarmanus Fer1</name>
    <dbReference type="NCBI Taxonomy" id="333146"/>
    <lineage>
        <taxon>Archaea</taxon>
        <taxon>Methanobacteriati</taxon>
        <taxon>Thermoplasmatota</taxon>
        <taxon>Thermoplasmata</taxon>
        <taxon>Thermoplasmatales</taxon>
        <taxon>Ferroplasmaceae</taxon>
        <taxon>Ferroplasma</taxon>
    </lineage>
</organism>
<evidence type="ECO:0000313" key="2">
    <source>
        <dbReference type="EMBL" id="AGO60171.1"/>
    </source>
</evidence>
<dbReference type="RefSeq" id="WP_019841329.1">
    <property type="nucleotide sequence ID" value="NC_021592.1"/>
</dbReference>